<evidence type="ECO:0000256" key="2">
    <source>
        <dbReference type="ARBA" id="ARBA00022741"/>
    </source>
</evidence>
<dbReference type="InterPro" id="IPR004101">
    <property type="entry name" value="Mur_ligase_C"/>
</dbReference>
<comment type="caution">
    <text evidence="6">The sequence shown here is derived from an EMBL/GenBank/DDBJ whole genome shotgun (WGS) entry which is preliminary data.</text>
</comment>
<dbReference type="InterPro" id="IPR029052">
    <property type="entry name" value="Metallo-depent_PP-like"/>
</dbReference>
<dbReference type="Proteomes" id="UP000192521">
    <property type="component" value="Unassembled WGS sequence"/>
</dbReference>
<evidence type="ECO:0000256" key="3">
    <source>
        <dbReference type="ARBA" id="ARBA00022840"/>
    </source>
</evidence>
<dbReference type="InterPro" id="IPR051046">
    <property type="entry name" value="MurCDEF_CellWall_CoF430Synth"/>
</dbReference>
<evidence type="ECO:0000313" key="7">
    <source>
        <dbReference type="Proteomes" id="UP000192521"/>
    </source>
</evidence>
<reference evidence="6 7" key="1">
    <citation type="submission" date="2017-02" db="EMBL/GenBank/DDBJ databases">
        <title>Draft genome sequence of a Kluyvera intermedia isolate from a patient with a pancreatic abscess.</title>
        <authorList>
            <person name="Thele R."/>
        </authorList>
    </citation>
    <scope>NUCLEOTIDE SEQUENCE [LARGE SCALE GENOMIC DNA]</scope>
    <source>
        <strain evidence="6 7">FOSA7093</strain>
    </source>
</reference>
<dbReference type="Pfam" id="PF09587">
    <property type="entry name" value="PGA_cap"/>
    <property type="match status" value="1"/>
</dbReference>
<dbReference type="Pfam" id="PF08245">
    <property type="entry name" value="Mur_ligase_M"/>
    <property type="match status" value="1"/>
</dbReference>
<dbReference type="SUPFAM" id="SSF56300">
    <property type="entry name" value="Metallo-dependent phosphatases"/>
    <property type="match status" value="1"/>
</dbReference>
<gene>
    <name evidence="6" type="ORF">B2M27_26115</name>
</gene>
<evidence type="ECO:0000256" key="4">
    <source>
        <dbReference type="SAM" id="MobiDB-lite"/>
    </source>
</evidence>
<dbReference type="Pfam" id="PF00768">
    <property type="entry name" value="Peptidase_S11"/>
    <property type="match status" value="1"/>
</dbReference>
<proteinExistence type="predicted"/>
<keyword evidence="7" id="KW-1185">Reference proteome</keyword>
<dbReference type="InterPro" id="IPR013221">
    <property type="entry name" value="Mur_ligase_cen"/>
</dbReference>
<keyword evidence="2" id="KW-0547">Nucleotide-binding</keyword>
<evidence type="ECO:0000259" key="5">
    <source>
        <dbReference type="SMART" id="SM00854"/>
    </source>
</evidence>
<name>A0ABX3U8Q6_KLUIN</name>
<dbReference type="Gene3D" id="3.40.710.10">
    <property type="entry name" value="DD-peptidase/beta-lactamase superfamily"/>
    <property type="match status" value="1"/>
</dbReference>
<dbReference type="SMART" id="SM00854">
    <property type="entry name" value="PGA_cap"/>
    <property type="match status" value="1"/>
</dbReference>
<dbReference type="EMBL" id="MWPR01000080">
    <property type="protein sequence ID" value="ORJ47417.1"/>
    <property type="molecule type" value="Genomic_DNA"/>
</dbReference>
<accession>A0ABX3U8Q6</accession>
<protein>
    <recommendedName>
        <fullName evidence="5">Capsule synthesis protein CapA domain-containing protein</fullName>
    </recommendedName>
</protein>
<dbReference type="CDD" id="cd07381">
    <property type="entry name" value="MPP_CapA"/>
    <property type="match status" value="1"/>
</dbReference>
<dbReference type="InterPro" id="IPR012338">
    <property type="entry name" value="Beta-lactam/transpept-like"/>
</dbReference>
<dbReference type="PANTHER" id="PTHR43024">
    <property type="entry name" value="UDP-N-ACETYLMURAMOYL-TRIPEPTIDE--D-ALANYL-D-ALANINE LIGASE"/>
    <property type="match status" value="1"/>
</dbReference>
<dbReference type="InterPro" id="IPR001967">
    <property type="entry name" value="Peptidase_S11_N"/>
</dbReference>
<feature type="domain" description="Capsule synthesis protein CapA" evidence="5">
    <location>
        <begin position="768"/>
        <end position="1023"/>
    </location>
</feature>
<sequence length="1120" mass="121436">MSKDTAMRQKPPRSRNTDSNMPGWTAADLTQSLPGSLWHNRPDARWCAGDIAILHDNTQYARPCLFVAIDTETWLRGSGNTGIYAGWKDTHTLLPEQASRYCGAIVQRKLPGLPPDFPQLVVGDSYQALHLLAEEARRRFNGKLVAITGTVGKTSTKEMLETILTGNLSVITSRGNHNTRTGASVTLARAASNPQAVVMEVAISALWMRNGGIGHRIKPHIVIITEIGMTQVGKNVTTLNDVARYKARISHGLIPGGYAILHRDMAEYATVAARVERDGARIISYGFNPDADVRITSITPEDNGSRVTIAFHQQIVSYRLSVPGNGGALNSVASLIAADLLGVSLSQIVAGLEEYRGDGQHLSVTPLALPGGGTATLIDDSYNAEYLSMLNAFAVAAQRARTHGGRIIALLGRIVNLGDQSQAIHRSLAKPLLEAGCQHAFLHGEEMAALHEVLPEATRGGHFLTAQALVDAAVPLLRSGDIVLVKGSVRNSDFRQVVRLLKTRLAAPPALHKGHIARLLINLSTGEQRVTERADSPFTSHYLSQLLLACYIADRLLNKKTTLQTAINVREIAAEILKGNPALALKRGDKLTVKSLLQGMLLHNACDAAINLAEHLAGSSAKALGLLRELSAVIGMPHTHINTVSGRARPGQHSALSDIARLMRHFYVRYPHLLPWFCEHEAVIGERIYRKTGNLHGDGSAWGQFSAGNWGFALQWFAGDLWLACAAGAHDAFHLDYLLDELLAQADTAYRPGLSAPVVRQIASPTATLTFLGDTYFGEWYTERRKARGIDDALQRHGYDYSFAAIAPLLRNSDVTLANVEAALTTDLSASLAGRKPFCLTGDPAASVAALRKQGIDAVALGNNHAMDAGLPGLHSTLKAFREAGIACVGAGINARQAQAPLVVTVGKRTYKIFSAYWYRRYMEEECAFYARPRRAGVACISGGLMEQLRQEKASANPATLIVLAHWGLDYRWTTAGQRILAKQLSDAGADLIIGSGPHMAGEAAQVDQSLVIYSIGNGVFNSNGEYQERDMPAYGFIVRLFVGGTQPHIQLLPIFTDNKKTFWQPRPVNKTEFSVLLTHLIQQGMPVIREGETGTGWRALTINNECLLTMALSEKFGES</sequence>
<dbReference type="Gene3D" id="3.40.1190.10">
    <property type="entry name" value="Mur-like, catalytic domain"/>
    <property type="match status" value="1"/>
</dbReference>
<keyword evidence="3" id="KW-0067">ATP-binding</keyword>
<evidence type="ECO:0000256" key="1">
    <source>
        <dbReference type="ARBA" id="ARBA00022598"/>
    </source>
</evidence>
<dbReference type="InterPro" id="IPR036565">
    <property type="entry name" value="Mur-like_cat_sf"/>
</dbReference>
<dbReference type="Pfam" id="PF02875">
    <property type="entry name" value="Mur_ligase_C"/>
    <property type="match status" value="1"/>
</dbReference>
<dbReference type="SUPFAM" id="SSF53623">
    <property type="entry name" value="MurD-like peptide ligases, catalytic domain"/>
    <property type="match status" value="1"/>
</dbReference>
<evidence type="ECO:0000313" key="6">
    <source>
        <dbReference type="EMBL" id="ORJ47417.1"/>
    </source>
</evidence>
<dbReference type="SUPFAM" id="SSF56601">
    <property type="entry name" value="beta-lactamase/transpeptidase-like"/>
    <property type="match status" value="1"/>
</dbReference>
<dbReference type="PANTHER" id="PTHR43024:SF1">
    <property type="entry name" value="UDP-N-ACETYLMURAMOYL-TRIPEPTIDE--D-ALANYL-D-ALANINE LIGASE"/>
    <property type="match status" value="1"/>
</dbReference>
<dbReference type="SUPFAM" id="SSF53244">
    <property type="entry name" value="MurD-like peptide ligases, peptide-binding domain"/>
    <property type="match status" value="1"/>
</dbReference>
<dbReference type="InterPro" id="IPR036615">
    <property type="entry name" value="Mur_ligase_C_dom_sf"/>
</dbReference>
<organism evidence="6 7">
    <name type="scientific">Kluyvera intermedia</name>
    <name type="common">Enterobacter intermedius</name>
    <dbReference type="NCBI Taxonomy" id="61648"/>
    <lineage>
        <taxon>Bacteria</taxon>
        <taxon>Pseudomonadati</taxon>
        <taxon>Pseudomonadota</taxon>
        <taxon>Gammaproteobacteria</taxon>
        <taxon>Enterobacterales</taxon>
        <taxon>Enterobacteriaceae</taxon>
        <taxon>Kluyvera</taxon>
    </lineage>
</organism>
<feature type="region of interest" description="Disordered" evidence="4">
    <location>
        <begin position="1"/>
        <end position="24"/>
    </location>
</feature>
<dbReference type="Gene3D" id="3.90.190.20">
    <property type="entry name" value="Mur ligase, C-terminal domain"/>
    <property type="match status" value="1"/>
</dbReference>
<dbReference type="Gene3D" id="3.60.21.10">
    <property type="match status" value="1"/>
</dbReference>
<keyword evidence="1" id="KW-0436">Ligase</keyword>
<dbReference type="InterPro" id="IPR019079">
    <property type="entry name" value="Capsule_synth_CapA"/>
</dbReference>